<evidence type="ECO:0000313" key="3">
    <source>
        <dbReference type="Proteomes" id="UP001211015"/>
    </source>
</evidence>
<evidence type="ECO:0000256" key="1">
    <source>
        <dbReference type="SAM" id="Phobius"/>
    </source>
</evidence>
<keyword evidence="1" id="KW-0472">Membrane</keyword>
<proteinExistence type="predicted"/>
<gene>
    <name evidence="2" type="ORF">PNU62_08880</name>
</gene>
<feature type="transmembrane region" description="Helical" evidence="1">
    <location>
        <begin position="50"/>
        <end position="70"/>
    </location>
</feature>
<keyword evidence="1" id="KW-0812">Transmembrane</keyword>
<keyword evidence="1" id="KW-1133">Transmembrane helix</keyword>
<name>A0AAW6EAL5_9FIRM</name>
<dbReference type="Proteomes" id="UP001211015">
    <property type="component" value="Unassembled WGS sequence"/>
</dbReference>
<dbReference type="EMBL" id="JAQMLV010000011">
    <property type="protein sequence ID" value="MDB8745126.1"/>
    <property type="molecule type" value="Genomic_DNA"/>
</dbReference>
<reference evidence="2" key="1">
    <citation type="submission" date="2023-01" db="EMBL/GenBank/DDBJ databases">
        <title>Human gut microbiome strain richness.</title>
        <authorList>
            <person name="Chen-Liaw A."/>
        </authorList>
    </citation>
    <scope>NUCLEOTIDE SEQUENCE</scope>
    <source>
        <strain evidence="2">1001275st1_F4_1001275B_160808</strain>
    </source>
</reference>
<feature type="transmembrane region" description="Helical" evidence="1">
    <location>
        <begin position="27"/>
        <end position="44"/>
    </location>
</feature>
<sequence length="125" mass="14484">MAHYVQIPKDLNDIKEKFIMGFTKRQVICFGIGLVLGAPVFFLTKTAIGMSGAIFAMGAVAAPAILCGLYKKNGVFLEKQAKYMREYFTRPRKRYYRTTNIFECFERHIEYTRIKKKLRDAERKG</sequence>
<dbReference type="AlphaFoldDB" id="A0AAW6EAL5"/>
<dbReference type="Pfam" id="PF12666">
    <property type="entry name" value="PrgI"/>
    <property type="match status" value="1"/>
</dbReference>
<dbReference type="InterPro" id="IPR024414">
    <property type="entry name" value="Uncharacterised_PrgI"/>
</dbReference>
<organism evidence="2 3">
    <name type="scientific">Ruminococcus bicirculans</name>
    <name type="common">ex Wegman et al. 2014</name>
    <dbReference type="NCBI Taxonomy" id="1160721"/>
    <lineage>
        <taxon>Bacteria</taxon>
        <taxon>Bacillati</taxon>
        <taxon>Bacillota</taxon>
        <taxon>Clostridia</taxon>
        <taxon>Eubacteriales</taxon>
        <taxon>Oscillospiraceae</taxon>
        <taxon>Ruminococcus</taxon>
    </lineage>
</organism>
<dbReference type="RefSeq" id="WP_046436716.1">
    <property type="nucleotide sequence ID" value="NZ_DAWBUL010000006.1"/>
</dbReference>
<evidence type="ECO:0000313" key="2">
    <source>
        <dbReference type="EMBL" id="MDB8745126.1"/>
    </source>
</evidence>
<protein>
    <submittedName>
        <fullName evidence="2">PrgI family protein</fullName>
    </submittedName>
</protein>
<comment type="caution">
    <text evidence="2">The sequence shown here is derived from an EMBL/GenBank/DDBJ whole genome shotgun (WGS) entry which is preliminary data.</text>
</comment>
<accession>A0AAW6EAL5</accession>